<evidence type="ECO:0000313" key="1">
    <source>
        <dbReference type="EMBL" id="MCI60097.1"/>
    </source>
</evidence>
<organism evidence="1 2">
    <name type="scientific">Trifolium medium</name>
    <dbReference type="NCBI Taxonomy" id="97028"/>
    <lineage>
        <taxon>Eukaryota</taxon>
        <taxon>Viridiplantae</taxon>
        <taxon>Streptophyta</taxon>
        <taxon>Embryophyta</taxon>
        <taxon>Tracheophyta</taxon>
        <taxon>Spermatophyta</taxon>
        <taxon>Magnoliopsida</taxon>
        <taxon>eudicotyledons</taxon>
        <taxon>Gunneridae</taxon>
        <taxon>Pentapetalae</taxon>
        <taxon>rosids</taxon>
        <taxon>fabids</taxon>
        <taxon>Fabales</taxon>
        <taxon>Fabaceae</taxon>
        <taxon>Papilionoideae</taxon>
        <taxon>50 kb inversion clade</taxon>
        <taxon>NPAAA clade</taxon>
        <taxon>Hologalegina</taxon>
        <taxon>IRL clade</taxon>
        <taxon>Trifolieae</taxon>
        <taxon>Trifolium</taxon>
    </lineage>
</organism>
<sequence>VDVIEEVVADVLVEETPSVPLERVFANSIDDLEEE</sequence>
<keyword evidence="2" id="KW-1185">Reference proteome</keyword>
<accession>A0A392TI42</accession>
<dbReference type="Proteomes" id="UP000265520">
    <property type="component" value="Unassembled WGS sequence"/>
</dbReference>
<name>A0A392TI42_9FABA</name>
<reference evidence="1 2" key="1">
    <citation type="journal article" date="2018" name="Front. Plant Sci.">
        <title>Red Clover (Trifolium pratense) and Zigzag Clover (T. medium) - A Picture of Genomic Similarities and Differences.</title>
        <authorList>
            <person name="Dluhosova J."/>
            <person name="Istvanek J."/>
            <person name="Nedelnik J."/>
            <person name="Repkova J."/>
        </authorList>
    </citation>
    <scope>NUCLEOTIDE SEQUENCE [LARGE SCALE GENOMIC DNA]</scope>
    <source>
        <strain evidence="2">cv. 10/8</strain>
        <tissue evidence="1">Leaf</tissue>
    </source>
</reference>
<feature type="non-terminal residue" evidence="1">
    <location>
        <position position="1"/>
    </location>
</feature>
<evidence type="ECO:0000313" key="2">
    <source>
        <dbReference type="Proteomes" id="UP000265520"/>
    </source>
</evidence>
<proteinExistence type="predicted"/>
<dbReference type="AlphaFoldDB" id="A0A392TI42"/>
<comment type="caution">
    <text evidence="1">The sequence shown here is derived from an EMBL/GenBank/DDBJ whole genome shotgun (WGS) entry which is preliminary data.</text>
</comment>
<protein>
    <submittedName>
        <fullName evidence="1">Uncharacterized protein</fullName>
    </submittedName>
</protein>
<dbReference type="EMBL" id="LXQA010575298">
    <property type="protein sequence ID" value="MCI60097.1"/>
    <property type="molecule type" value="Genomic_DNA"/>
</dbReference>